<feature type="compositionally biased region" description="Polar residues" evidence="1">
    <location>
        <begin position="226"/>
        <end position="244"/>
    </location>
</feature>
<dbReference type="Proteomes" id="UP000657385">
    <property type="component" value="Unassembled WGS sequence"/>
</dbReference>
<comment type="caution">
    <text evidence="2">The sequence shown here is derived from an EMBL/GenBank/DDBJ whole genome shotgun (WGS) entry which is preliminary data.</text>
</comment>
<accession>A0A931FHE7</accession>
<protein>
    <submittedName>
        <fullName evidence="2">Uncharacterized protein</fullName>
    </submittedName>
</protein>
<feature type="region of interest" description="Disordered" evidence="1">
    <location>
        <begin position="200"/>
        <end position="289"/>
    </location>
</feature>
<reference evidence="2" key="1">
    <citation type="submission" date="2020-11" db="EMBL/GenBank/DDBJ databases">
        <title>Isolation and identification of active actinomycetes.</title>
        <authorList>
            <person name="Yu B."/>
        </authorList>
    </citation>
    <scope>NUCLEOTIDE SEQUENCE</scope>
    <source>
        <strain evidence="2">NEAU-YB345</strain>
    </source>
</reference>
<keyword evidence="3" id="KW-1185">Reference proteome</keyword>
<evidence type="ECO:0000256" key="1">
    <source>
        <dbReference type="SAM" id="MobiDB-lite"/>
    </source>
</evidence>
<gene>
    <name evidence="2" type="ORF">I2501_36515</name>
</gene>
<feature type="region of interest" description="Disordered" evidence="1">
    <location>
        <begin position="121"/>
        <end position="174"/>
    </location>
</feature>
<name>A0A931FHE7_9ACTN</name>
<dbReference type="EMBL" id="JADPRT010000023">
    <property type="protein sequence ID" value="MBF9073533.1"/>
    <property type="molecule type" value="Genomic_DNA"/>
</dbReference>
<organism evidence="2 3">
    <name type="scientific">Streptacidiphilus fuscans</name>
    <dbReference type="NCBI Taxonomy" id="2789292"/>
    <lineage>
        <taxon>Bacteria</taxon>
        <taxon>Bacillati</taxon>
        <taxon>Actinomycetota</taxon>
        <taxon>Actinomycetes</taxon>
        <taxon>Kitasatosporales</taxon>
        <taxon>Streptomycetaceae</taxon>
        <taxon>Streptacidiphilus</taxon>
    </lineage>
</organism>
<dbReference type="AlphaFoldDB" id="A0A931FHE7"/>
<proteinExistence type="predicted"/>
<feature type="compositionally biased region" description="Acidic residues" evidence="1">
    <location>
        <begin position="280"/>
        <end position="289"/>
    </location>
</feature>
<sequence>MVPRAAHGSHVPHGARAAWVEDVQDVLCLSEAIDEAVHEGGRMRAFALAELVRYRAALPGSAGGYLERLEEAVADGYLPDSDDLSALRALGAMPCATAERNRRQALRRRCAELAEASVRKRLDGPSGVPRPALPEGEGREPAAQLVALSAPRGQQQVPERPSPGPLAPIGGAAQAVPEIPRPPRIASVLSGGKVADFARANRPARLREKTRAESYPLPIRRGGTIAMSSNTERPTPASTPASESDPQRRTPARPAADRPVRPIPTPGDLFPRGVRPNTGQDEELATGTG</sequence>
<evidence type="ECO:0000313" key="3">
    <source>
        <dbReference type="Proteomes" id="UP000657385"/>
    </source>
</evidence>
<evidence type="ECO:0000313" key="2">
    <source>
        <dbReference type="EMBL" id="MBF9073533.1"/>
    </source>
</evidence>